<dbReference type="EMBL" id="KB445798">
    <property type="protein sequence ID" value="EMD36375.1"/>
    <property type="molecule type" value="Genomic_DNA"/>
</dbReference>
<dbReference type="HOGENOM" id="CLU_2413064_0_0_1"/>
<organism evidence="1 2">
    <name type="scientific">Ceriporiopsis subvermispora (strain B)</name>
    <name type="common">White-rot fungus</name>
    <name type="synonym">Gelatoporia subvermispora</name>
    <dbReference type="NCBI Taxonomy" id="914234"/>
    <lineage>
        <taxon>Eukaryota</taxon>
        <taxon>Fungi</taxon>
        <taxon>Dikarya</taxon>
        <taxon>Basidiomycota</taxon>
        <taxon>Agaricomycotina</taxon>
        <taxon>Agaricomycetes</taxon>
        <taxon>Polyporales</taxon>
        <taxon>Gelatoporiaceae</taxon>
        <taxon>Gelatoporia</taxon>
    </lineage>
</organism>
<reference evidence="1 2" key="1">
    <citation type="journal article" date="2012" name="Proc. Natl. Acad. Sci. U.S.A.">
        <title>Comparative genomics of Ceriporiopsis subvermispora and Phanerochaete chrysosporium provide insight into selective ligninolysis.</title>
        <authorList>
            <person name="Fernandez-Fueyo E."/>
            <person name="Ruiz-Duenas F.J."/>
            <person name="Ferreira P."/>
            <person name="Floudas D."/>
            <person name="Hibbett D.S."/>
            <person name="Canessa P."/>
            <person name="Larrondo L.F."/>
            <person name="James T.Y."/>
            <person name="Seelenfreund D."/>
            <person name="Lobos S."/>
            <person name="Polanco R."/>
            <person name="Tello M."/>
            <person name="Honda Y."/>
            <person name="Watanabe T."/>
            <person name="Watanabe T."/>
            <person name="Ryu J.S."/>
            <person name="Kubicek C.P."/>
            <person name="Schmoll M."/>
            <person name="Gaskell J."/>
            <person name="Hammel K.E."/>
            <person name="St John F.J."/>
            <person name="Vanden Wymelenberg A."/>
            <person name="Sabat G."/>
            <person name="Splinter BonDurant S."/>
            <person name="Syed K."/>
            <person name="Yadav J.S."/>
            <person name="Doddapaneni H."/>
            <person name="Subramanian V."/>
            <person name="Lavin J.L."/>
            <person name="Oguiza J.A."/>
            <person name="Perez G."/>
            <person name="Pisabarro A.G."/>
            <person name="Ramirez L."/>
            <person name="Santoyo F."/>
            <person name="Master E."/>
            <person name="Coutinho P.M."/>
            <person name="Henrissat B."/>
            <person name="Lombard V."/>
            <person name="Magnuson J.K."/>
            <person name="Kuees U."/>
            <person name="Hori C."/>
            <person name="Igarashi K."/>
            <person name="Samejima M."/>
            <person name="Held B.W."/>
            <person name="Barry K.W."/>
            <person name="LaButti K.M."/>
            <person name="Lapidus A."/>
            <person name="Lindquist E.A."/>
            <person name="Lucas S.M."/>
            <person name="Riley R."/>
            <person name="Salamov A.A."/>
            <person name="Hoffmeister D."/>
            <person name="Schwenk D."/>
            <person name="Hadar Y."/>
            <person name="Yarden O."/>
            <person name="de Vries R.P."/>
            <person name="Wiebenga A."/>
            <person name="Stenlid J."/>
            <person name="Eastwood D."/>
            <person name="Grigoriev I.V."/>
            <person name="Berka R.M."/>
            <person name="Blanchette R.A."/>
            <person name="Kersten P."/>
            <person name="Martinez A.T."/>
            <person name="Vicuna R."/>
            <person name="Cullen D."/>
        </authorList>
    </citation>
    <scope>NUCLEOTIDE SEQUENCE [LARGE SCALE GENOMIC DNA]</scope>
    <source>
        <strain evidence="1 2">B</strain>
    </source>
</reference>
<dbReference type="Proteomes" id="UP000016930">
    <property type="component" value="Unassembled WGS sequence"/>
</dbReference>
<keyword evidence="2" id="KW-1185">Reference proteome</keyword>
<accession>M2QW91</accession>
<evidence type="ECO:0000313" key="2">
    <source>
        <dbReference type="Proteomes" id="UP000016930"/>
    </source>
</evidence>
<name>M2QW91_CERS8</name>
<protein>
    <submittedName>
        <fullName evidence="1">Uncharacterized protein</fullName>
    </submittedName>
</protein>
<sequence>MLHVCQLDPRRPHLILQFLLLVRALRCESHELIELCKRLLDLHSCLQLMALLLSQTINGHHSVGPIASRIPSLVSLIDVAEGQGSSRFRRAG</sequence>
<evidence type="ECO:0000313" key="1">
    <source>
        <dbReference type="EMBL" id="EMD36375.1"/>
    </source>
</evidence>
<proteinExistence type="predicted"/>
<dbReference type="AlphaFoldDB" id="M2QW91"/>
<gene>
    <name evidence="1" type="ORF">CERSUDRAFT_84499</name>
</gene>